<dbReference type="SUPFAM" id="SSF51182">
    <property type="entry name" value="RmlC-like cupins"/>
    <property type="match status" value="1"/>
</dbReference>
<evidence type="ECO:0000313" key="2">
    <source>
        <dbReference type="Proteomes" id="UP001594351"/>
    </source>
</evidence>
<comment type="caution">
    <text evidence="1">The sequence shown here is derived from an EMBL/GenBank/DDBJ whole genome shotgun (WGS) entry which is preliminary data.</text>
</comment>
<accession>A0ABV6YS02</accession>
<dbReference type="InterPro" id="IPR014710">
    <property type="entry name" value="RmlC-like_jellyroll"/>
</dbReference>
<organism evidence="1 2">
    <name type="scientific">candidate division CSSED10-310 bacterium</name>
    <dbReference type="NCBI Taxonomy" id="2855610"/>
    <lineage>
        <taxon>Bacteria</taxon>
        <taxon>Bacteria division CSSED10-310</taxon>
    </lineage>
</organism>
<dbReference type="InterPro" id="IPR011051">
    <property type="entry name" value="RmlC_Cupin_sf"/>
</dbReference>
<keyword evidence="2" id="KW-1185">Reference proteome</keyword>
<gene>
    <name evidence="1" type="ORF">ACFL27_02105</name>
</gene>
<dbReference type="Proteomes" id="UP001594351">
    <property type="component" value="Unassembled WGS sequence"/>
</dbReference>
<sequence>MARLIEKPTKIQACGTKEKKIKEFIGNVNSKTDAVSIAKMESPQGWEEPGQTPEFDEYTIVLKGILKVETEHNSYEVKAGQAIIVVQHEWVRYSTPYQGGAEYIAVCLPAFSPNLVNRDR</sequence>
<dbReference type="EMBL" id="JBHPBY010000015">
    <property type="protein sequence ID" value="MFC1848978.1"/>
    <property type="molecule type" value="Genomic_DNA"/>
</dbReference>
<protein>
    <submittedName>
        <fullName evidence="1">Cupin domain-containing protein</fullName>
    </submittedName>
</protein>
<proteinExistence type="predicted"/>
<reference evidence="1 2" key="1">
    <citation type="submission" date="2024-09" db="EMBL/GenBank/DDBJ databases">
        <title>Laminarin stimulates single cell rates of sulfate reduction while oxygen inhibits transcriptomic activity in coastal marine sediment.</title>
        <authorList>
            <person name="Lindsay M."/>
            <person name="Orcutt B."/>
            <person name="Emerson D."/>
            <person name="Stepanauskas R."/>
            <person name="D'Angelo T."/>
        </authorList>
    </citation>
    <scope>NUCLEOTIDE SEQUENCE [LARGE SCALE GENOMIC DNA]</scope>
    <source>
        <strain evidence="1">SAG AM-311-K15</strain>
    </source>
</reference>
<dbReference type="Gene3D" id="2.60.120.10">
    <property type="entry name" value="Jelly Rolls"/>
    <property type="match status" value="1"/>
</dbReference>
<name>A0ABV6YS02_UNCC1</name>
<evidence type="ECO:0000313" key="1">
    <source>
        <dbReference type="EMBL" id="MFC1848978.1"/>
    </source>
</evidence>